<dbReference type="VEuPathDB" id="FungiDB:H310_14851"/>
<comment type="cofactor">
    <cofactor evidence="1 5">
        <name>heme</name>
        <dbReference type="ChEBI" id="CHEBI:30413"/>
    </cofactor>
</comment>
<dbReference type="PROSITE" id="PS00086">
    <property type="entry name" value="CYTOCHROME_P450"/>
    <property type="match status" value="1"/>
</dbReference>
<keyword evidence="5 6" id="KW-0349">Heme</keyword>
<dbReference type="PRINTS" id="PR00385">
    <property type="entry name" value="P450"/>
</dbReference>
<dbReference type="InterPro" id="IPR001128">
    <property type="entry name" value="Cyt_P450"/>
</dbReference>
<evidence type="ECO:0000256" key="2">
    <source>
        <dbReference type="ARBA" id="ARBA00010617"/>
    </source>
</evidence>
<dbReference type="InterPro" id="IPR050121">
    <property type="entry name" value="Cytochrome_P450_monoxygenase"/>
</dbReference>
<name>A0A024T8E1_9STRA</name>
<dbReference type="GO" id="GO:0020037">
    <property type="term" value="F:heme binding"/>
    <property type="evidence" value="ECO:0007669"/>
    <property type="project" value="InterPro"/>
</dbReference>
<keyword evidence="4 5" id="KW-0408">Iron</keyword>
<dbReference type="OrthoDB" id="2843at2759"/>
<keyword evidence="7" id="KW-0472">Membrane</keyword>
<dbReference type="EMBL" id="KI914046">
    <property type="protein sequence ID" value="ETV90360.1"/>
    <property type="molecule type" value="Genomic_DNA"/>
</dbReference>
<dbReference type="STRING" id="157072.A0A024T8E1"/>
<feature type="transmembrane region" description="Helical" evidence="7">
    <location>
        <begin position="16"/>
        <end position="37"/>
    </location>
</feature>
<dbReference type="RefSeq" id="XP_008881015.1">
    <property type="nucleotide sequence ID" value="XM_008882793.1"/>
</dbReference>
<evidence type="ECO:0000256" key="5">
    <source>
        <dbReference type="PIRSR" id="PIRSR602403-1"/>
    </source>
</evidence>
<evidence type="ECO:0008006" key="9">
    <source>
        <dbReference type="Google" id="ProtNLM"/>
    </source>
</evidence>
<evidence type="ECO:0000256" key="6">
    <source>
        <dbReference type="RuleBase" id="RU000461"/>
    </source>
</evidence>
<dbReference type="GO" id="GO:0004497">
    <property type="term" value="F:monooxygenase activity"/>
    <property type="evidence" value="ECO:0007669"/>
    <property type="project" value="UniProtKB-KW"/>
</dbReference>
<comment type="similarity">
    <text evidence="2 6">Belongs to the cytochrome P450 family.</text>
</comment>
<dbReference type="GO" id="GO:0016705">
    <property type="term" value="F:oxidoreductase activity, acting on paired donors, with incorporation or reduction of molecular oxygen"/>
    <property type="evidence" value="ECO:0007669"/>
    <property type="project" value="InterPro"/>
</dbReference>
<keyword evidence="3 5" id="KW-0479">Metal-binding</keyword>
<dbReference type="InterPro" id="IPR017972">
    <property type="entry name" value="Cyt_P450_CS"/>
</dbReference>
<proteinExistence type="inferred from homology"/>
<evidence type="ECO:0000256" key="1">
    <source>
        <dbReference type="ARBA" id="ARBA00001971"/>
    </source>
</evidence>
<keyword evidence="7" id="KW-0812">Transmembrane</keyword>
<dbReference type="eggNOG" id="KOG0158">
    <property type="taxonomic scope" value="Eukaryota"/>
</dbReference>
<dbReference type="Gene3D" id="1.10.630.10">
    <property type="entry name" value="Cytochrome P450"/>
    <property type="match status" value="1"/>
</dbReference>
<evidence type="ECO:0000256" key="4">
    <source>
        <dbReference type="ARBA" id="ARBA00023004"/>
    </source>
</evidence>
<reference evidence="8" key="1">
    <citation type="submission" date="2013-12" db="EMBL/GenBank/DDBJ databases">
        <title>The Genome Sequence of Aphanomyces invadans NJM9701.</title>
        <authorList>
            <consortium name="The Broad Institute Genomics Platform"/>
            <person name="Russ C."/>
            <person name="Tyler B."/>
            <person name="van West P."/>
            <person name="Dieguez-Uribeondo J."/>
            <person name="Young S.K."/>
            <person name="Zeng Q."/>
            <person name="Gargeya S."/>
            <person name="Fitzgerald M."/>
            <person name="Abouelleil A."/>
            <person name="Alvarado L."/>
            <person name="Chapman S.B."/>
            <person name="Gainer-Dewar J."/>
            <person name="Goldberg J."/>
            <person name="Griggs A."/>
            <person name="Gujja S."/>
            <person name="Hansen M."/>
            <person name="Howarth C."/>
            <person name="Imamovic A."/>
            <person name="Ireland A."/>
            <person name="Larimer J."/>
            <person name="McCowan C."/>
            <person name="Murphy C."/>
            <person name="Pearson M."/>
            <person name="Poon T.W."/>
            <person name="Priest M."/>
            <person name="Roberts A."/>
            <person name="Saif S."/>
            <person name="Shea T."/>
            <person name="Sykes S."/>
            <person name="Wortman J."/>
            <person name="Nusbaum C."/>
            <person name="Birren B."/>
        </authorList>
    </citation>
    <scope>NUCLEOTIDE SEQUENCE [LARGE SCALE GENOMIC DNA]</scope>
    <source>
        <strain evidence="8">NJM9701</strain>
    </source>
</reference>
<evidence type="ECO:0000256" key="3">
    <source>
        <dbReference type="ARBA" id="ARBA00022723"/>
    </source>
</evidence>
<keyword evidence="6" id="KW-0503">Monooxygenase</keyword>
<dbReference type="InterPro" id="IPR036396">
    <property type="entry name" value="Cyt_P450_sf"/>
</dbReference>
<keyword evidence="6" id="KW-0560">Oxidoreductase</keyword>
<dbReference type="GeneID" id="20091901"/>
<organism evidence="8">
    <name type="scientific">Aphanomyces invadans</name>
    <dbReference type="NCBI Taxonomy" id="157072"/>
    <lineage>
        <taxon>Eukaryota</taxon>
        <taxon>Sar</taxon>
        <taxon>Stramenopiles</taxon>
        <taxon>Oomycota</taxon>
        <taxon>Saprolegniomycetes</taxon>
        <taxon>Saprolegniales</taxon>
        <taxon>Verrucalvaceae</taxon>
        <taxon>Aphanomyces</taxon>
    </lineage>
</organism>
<dbReference type="Pfam" id="PF00067">
    <property type="entry name" value="p450"/>
    <property type="match status" value="1"/>
</dbReference>
<dbReference type="PRINTS" id="PR00465">
    <property type="entry name" value="EP450IV"/>
</dbReference>
<accession>A0A024T8E1</accession>
<dbReference type="InterPro" id="IPR002403">
    <property type="entry name" value="Cyt_P450_E_grp-IV"/>
</dbReference>
<dbReference type="AlphaFoldDB" id="A0A024T8E1"/>
<dbReference type="SUPFAM" id="SSF48264">
    <property type="entry name" value="Cytochrome P450"/>
    <property type="match status" value="1"/>
</dbReference>
<protein>
    <recommendedName>
        <fullName evidence="9">Cytochrome P450</fullName>
    </recommendedName>
</protein>
<evidence type="ECO:0000256" key="7">
    <source>
        <dbReference type="SAM" id="Phobius"/>
    </source>
</evidence>
<sequence length="521" mass="57695">MQISQILIDLAVANPVIYGLVIALPVVGGMVAHYLFFNTRFDALKAIPGPKPTHWLYGSLKEIMDTKWSDGHYPEPALSWVKKFGGAVHFRYSLGHRVLLTDPEALKHVFVTNADNYPRDFAVRGNLRDLTGGDGLLSTEGETHHHQRKMLTPLFTHAKVKEFINIFADHTQHLVSHLTPVVDAGTPVDMLEMLTKMSLDIIGVAAFGYKFGSLKNENERVIEAYKVMNEPHDLLHFVGALLIPGFRSWPLPRLIRRRQAKRMLYEAVDNVIATKLKTPTAPSASKDLLDLMLDGEHTVSAEEARTHVMTFMLAGHETTSCTLAWVLAMLATHPTAEATVRAECRQAAAKHGKTIGWSALGELKYVLALIQETLRLYPSVSLLAPRLCMQDDLLPMADGKPYRVPKGTVTTVNVGALHRNPKYWTQPNEFILDRFVDGSATFAADKALRGGHGNTYYYMPFSTGPKNCIGMRFAMAELQVVVANLVLNHTFKLTQDANINPMAAGITIKPVALAMTIESVA</sequence>
<evidence type="ECO:0000313" key="8">
    <source>
        <dbReference type="EMBL" id="ETV90360.1"/>
    </source>
</evidence>
<gene>
    <name evidence="8" type="ORF">H310_14851</name>
</gene>
<keyword evidence="7" id="KW-1133">Transmembrane helix</keyword>
<dbReference type="GO" id="GO:0005506">
    <property type="term" value="F:iron ion binding"/>
    <property type="evidence" value="ECO:0007669"/>
    <property type="project" value="InterPro"/>
</dbReference>
<feature type="binding site" description="axial binding residue" evidence="5">
    <location>
        <position position="468"/>
    </location>
    <ligand>
        <name>heme</name>
        <dbReference type="ChEBI" id="CHEBI:30413"/>
    </ligand>
    <ligandPart>
        <name>Fe</name>
        <dbReference type="ChEBI" id="CHEBI:18248"/>
    </ligandPart>
</feature>
<dbReference type="PANTHER" id="PTHR24305">
    <property type="entry name" value="CYTOCHROME P450"/>
    <property type="match status" value="1"/>
</dbReference>
<dbReference type="PANTHER" id="PTHR24305:SF166">
    <property type="entry name" value="CYTOCHROME P450 12A4, MITOCHONDRIAL-RELATED"/>
    <property type="match status" value="1"/>
</dbReference>